<accession>A0A412AWL0</accession>
<keyword evidence="6 15" id="KW-0812">Transmembrane</keyword>
<evidence type="ECO:0000256" key="11">
    <source>
        <dbReference type="ARBA" id="ARBA00022967"/>
    </source>
</evidence>
<evidence type="ECO:0000256" key="13">
    <source>
        <dbReference type="ARBA" id="ARBA00023136"/>
    </source>
</evidence>
<dbReference type="GO" id="GO:0140352">
    <property type="term" value="P:export from cell"/>
    <property type="evidence" value="ECO:0007669"/>
    <property type="project" value="UniProtKB-ARBA"/>
</dbReference>
<dbReference type="SUPFAM" id="SSF56784">
    <property type="entry name" value="HAD-like"/>
    <property type="match status" value="1"/>
</dbReference>
<dbReference type="GO" id="GO:0005388">
    <property type="term" value="F:P-type calcium transporter activity"/>
    <property type="evidence" value="ECO:0007669"/>
    <property type="project" value="UniProtKB-EC"/>
</dbReference>
<dbReference type="InterPro" id="IPR006068">
    <property type="entry name" value="ATPase_P-typ_cation-transptr_C"/>
</dbReference>
<name>A0A412AWL0_9FIRM</name>
<dbReference type="PANTHER" id="PTHR42861">
    <property type="entry name" value="CALCIUM-TRANSPORTING ATPASE"/>
    <property type="match status" value="1"/>
</dbReference>
<evidence type="ECO:0000256" key="5">
    <source>
        <dbReference type="ARBA" id="ARBA00022568"/>
    </source>
</evidence>
<dbReference type="FunFam" id="2.70.150.10:FF:000016">
    <property type="entry name" value="Calcium-transporting P-type ATPase putative"/>
    <property type="match status" value="1"/>
</dbReference>
<keyword evidence="5" id="KW-0406">Ion transport</keyword>
<evidence type="ECO:0000256" key="2">
    <source>
        <dbReference type="ARBA" id="ARBA00005675"/>
    </source>
</evidence>
<protein>
    <recommendedName>
        <fullName evidence="3">P-type Ca(2+) transporter</fullName>
        <ecNumber evidence="3">7.2.2.10</ecNumber>
    </recommendedName>
</protein>
<reference evidence="17 18" key="1">
    <citation type="submission" date="2018-08" db="EMBL/GenBank/DDBJ databases">
        <title>A genome reference for cultivated species of the human gut microbiota.</title>
        <authorList>
            <person name="Zou Y."/>
            <person name="Xue W."/>
            <person name="Luo G."/>
        </authorList>
    </citation>
    <scope>NUCLEOTIDE SEQUENCE [LARGE SCALE GENOMIC DNA]</scope>
    <source>
        <strain evidence="17 18">AF28-26</strain>
    </source>
</reference>
<dbReference type="Gene3D" id="1.20.1110.10">
    <property type="entry name" value="Calcium-transporting ATPase, transmembrane domain"/>
    <property type="match status" value="1"/>
</dbReference>
<feature type="transmembrane region" description="Helical" evidence="15">
    <location>
        <begin position="743"/>
        <end position="769"/>
    </location>
</feature>
<comment type="subcellular location">
    <subcellularLocation>
        <location evidence="1">Cell membrane</location>
        <topology evidence="1">Multi-pass membrane protein</topology>
    </subcellularLocation>
</comment>
<dbReference type="InterPro" id="IPR044492">
    <property type="entry name" value="P_typ_ATPase_HD_dom"/>
</dbReference>
<feature type="transmembrane region" description="Helical" evidence="15">
    <location>
        <begin position="820"/>
        <end position="839"/>
    </location>
</feature>
<dbReference type="SUPFAM" id="SSF81665">
    <property type="entry name" value="Calcium ATPase, transmembrane domain M"/>
    <property type="match status" value="1"/>
</dbReference>
<dbReference type="PRINTS" id="PR00120">
    <property type="entry name" value="HATPASE"/>
</dbReference>
<dbReference type="NCBIfam" id="TIGR01494">
    <property type="entry name" value="ATPase_P-type"/>
    <property type="match status" value="2"/>
</dbReference>
<evidence type="ECO:0000256" key="3">
    <source>
        <dbReference type="ARBA" id="ARBA00012790"/>
    </source>
</evidence>
<dbReference type="InterPro" id="IPR006408">
    <property type="entry name" value="P-type_ATPase_IIB"/>
</dbReference>
<evidence type="ECO:0000256" key="14">
    <source>
        <dbReference type="ARBA" id="ARBA00048694"/>
    </source>
</evidence>
<feature type="domain" description="Cation-transporting P-type ATPase N-terminal" evidence="16">
    <location>
        <begin position="2"/>
        <end position="76"/>
    </location>
</feature>
<dbReference type="EC" id="7.2.2.10" evidence="3"/>
<dbReference type="GO" id="GO:0005886">
    <property type="term" value="C:plasma membrane"/>
    <property type="evidence" value="ECO:0007669"/>
    <property type="project" value="UniProtKB-SubCell"/>
</dbReference>
<evidence type="ECO:0000256" key="9">
    <source>
        <dbReference type="ARBA" id="ARBA00022837"/>
    </source>
</evidence>
<evidence type="ECO:0000256" key="15">
    <source>
        <dbReference type="SAM" id="Phobius"/>
    </source>
</evidence>
<evidence type="ECO:0000256" key="7">
    <source>
        <dbReference type="ARBA" id="ARBA00022723"/>
    </source>
</evidence>
<feature type="transmembrane region" description="Helical" evidence="15">
    <location>
        <begin position="277"/>
        <end position="304"/>
    </location>
</feature>
<keyword evidence="8" id="KW-0547">Nucleotide-binding</keyword>
<dbReference type="GO" id="GO:0046872">
    <property type="term" value="F:metal ion binding"/>
    <property type="evidence" value="ECO:0007669"/>
    <property type="project" value="UniProtKB-KW"/>
</dbReference>
<dbReference type="InterPro" id="IPR023298">
    <property type="entry name" value="ATPase_P-typ_TM_dom_sf"/>
</dbReference>
<dbReference type="InterPro" id="IPR023214">
    <property type="entry name" value="HAD_sf"/>
</dbReference>
<dbReference type="SUPFAM" id="SSF81660">
    <property type="entry name" value="Metal cation-transporting ATPase, ATP-binding domain N"/>
    <property type="match status" value="1"/>
</dbReference>
<dbReference type="EMBL" id="QRTC01000032">
    <property type="protein sequence ID" value="RGQ39593.1"/>
    <property type="molecule type" value="Genomic_DNA"/>
</dbReference>
<dbReference type="InterPro" id="IPR004014">
    <property type="entry name" value="ATPase_P-typ_cation-transptr_N"/>
</dbReference>
<dbReference type="Pfam" id="PF00690">
    <property type="entry name" value="Cation_ATPase_N"/>
    <property type="match status" value="1"/>
</dbReference>
<sequence length="882" mass="94186">MNWHSISAAEALAQLNVNQKQGLTGQSAAQRQKKYGKNKLAEKKPKSLFLRFLEQFSDFMVIVLLIAAAISFFTARISGDGDYIDSIIILLIVIINAITGVVQESKAEKAIAALKKLSAPHARVIRNSKPAEIASEDLVPGDILLLEAGDFVPADARLLEAVNLKAEESALTGESLSVEKNASARCPEAAPLGDRKNMVFSSSTITAGHGTCVVTSTGMETQVGRIAHMINQEDSPQTPLQQKLAQTGKYLGIGALIICLVIFLLGLMESVPPLEMFMISISLAVAAIPEGLPAVVTIVLAIGVRRLAANRAIIRKLPAVETLGSANVICSDKTGTLTQNRMTVTELCSPSGPAAFSSAEGQTMLSFAALCNNSTLSGGLDRPSAAGEPTEVALVLAAANSGKRKNLLELSFPRVQEIPFDSVRKLMTTIHSLGGGRYRIITKGAPDLLLRRCEAYAVGLGASPLTAAKRAQIEGYNEDMAGRALRVLGVAYRDVERLPKNPDEIETRLVFCGLLGMIDPPRPQAKAAVRECQQAGILPVMITGDHIVTARAIAKELGILRSKDRSLTGAQLDAMSQKELSRHIFEYTVFARVSPEHKVRIVKAFQSRGAVVAMTGDGINDAPALKAADIGCAMGVSGTDVAKGAADMILTDDNFSTIVAAVRQGRGIFENIKKTVHFLLSCNIGEIITVLAAFLMRLPTPLLAIQLLWVNLVTDSLPALALGVEPVDEDIMKKPPTDAKKSLFAGGMTYSIAIEGCFIGMISLLAFTIGRVFFDGAGAPAAGRTMAFAVLSCSQLIHAFNVRSEKSLFEIGIFGNLKMLYSFLVCLALQVSVISIPALSAVFKTVPLNMVQWLVVAGLALSPLFIVEIEKAWNHWKAKKGL</sequence>
<dbReference type="Pfam" id="PF13246">
    <property type="entry name" value="Cation_ATPase"/>
    <property type="match status" value="1"/>
</dbReference>
<evidence type="ECO:0000259" key="16">
    <source>
        <dbReference type="SMART" id="SM00831"/>
    </source>
</evidence>
<dbReference type="SFLD" id="SFLDG00002">
    <property type="entry name" value="C1.7:_P-type_atpase_like"/>
    <property type="match status" value="1"/>
</dbReference>
<dbReference type="FunFam" id="3.40.50.1000:FF:000028">
    <property type="entry name" value="Calcium-transporting P-type ATPase, putative"/>
    <property type="match status" value="1"/>
</dbReference>
<dbReference type="GO" id="GO:0016887">
    <property type="term" value="F:ATP hydrolysis activity"/>
    <property type="evidence" value="ECO:0007669"/>
    <property type="project" value="InterPro"/>
</dbReference>
<keyword evidence="9" id="KW-0106">Calcium</keyword>
<dbReference type="AlphaFoldDB" id="A0A412AWL0"/>
<evidence type="ECO:0000256" key="8">
    <source>
        <dbReference type="ARBA" id="ARBA00022741"/>
    </source>
</evidence>
<keyword evidence="12 15" id="KW-1133">Transmembrane helix</keyword>
<comment type="caution">
    <text evidence="17">The sequence shown here is derived from an EMBL/GenBank/DDBJ whole genome shotgun (WGS) entry which is preliminary data.</text>
</comment>
<dbReference type="SFLD" id="SFLDS00003">
    <property type="entry name" value="Haloacid_Dehalogenase"/>
    <property type="match status" value="1"/>
</dbReference>
<keyword evidence="4" id="KW-1003">Cell membrane</keyword>
<proteinExistence type="inferred from homology"/>
<evidence type="ECO:0000256" key="4">
    <source>
        <dbReference type="ARBA" id="ARBA00022475"/>
    </source>
</evidence>
<keyword evidence="11" id="KW-1278">Translocase</keyword>
<evidence type="ECO:0000256" key="6">
    <source>
        <dbReference type="ARBA" id="ARBA00022692"/>
    </source>
</evidence>
<dbReference type="NCBIfam" id="TIGR01517">
    <property type="entry name" value="ATPase-IIB_Ca"/>
    <property type="match status" value="1"/>
</dbReference>
<evidence type="ECO:0000313" key="18">
    <source>
        <dbReference type="Proteomes" id="UP000284751"/>
    </source>
</evidence>
<evidence type="ECO:0000313" key="17">
    <source>
        <dbReference type="EMBL" id="RGQ39593.1"/>
    </source>
</evidence>
<dbReference type="Gene3D" id="3.40.1110.10">
    <property type="entry name" value="Calcium-transporting ATPase, cytoplasmic domain N"/>
    <property type="match status" value="1"/>
</dbReference>
<feature type="transmembrane region" description="Helical" evidence="15">
    <location>
        <begin position="851"/>
        <end position="869"/>
    </location>
</feature>
<keyword evidence="10" id="KW-0067">ATP-binding</keyword>
<dbReference type="InterPro" id="IPR036412">
    <property type="entry name" value="HAD-like_sf"/>
</dbReference>
<comment type="catalytic activity">
    <reaction evidence="14">
        <text>Ca(2+)(in) + ATP + H2O = Ca(2+)(out) + ADP + phosphate + H(+)</text>
        <dbReference type="Rhea" id="RHEA:18105"/>
        <dbReference type="ChEBI" id="CHEBI:15377"/>
        <dbReference type="ChEBI" id="CHEBI:15378"/>
        <dbReference type="ChEBI" id="CHEBI:29108"/>
        <dbReference type="ChEBI" id="CHEBI:30616"/>
        <dbReference type="ChEBI" id="CHEBI:43474"/>
        <dbReference type="ChEBI" id="CHEBI:456216"/>
        <dbReference type="EC" id="7.2.2.10"/>
    </reaction>
</comment>
<dbReference type="PROSITE" id="PS00154">
    <property type="entry name" value="ATPASE_E1_E2"/>
    <property type="match status" value="1"/>
</dbReference>
<evidence type="ECO:0000256" key="12">
    <source>
        <dbReference type="ARBA" id="ARBA00022989"/>
    </source>
</evidence>
<feature type="transmembrane region" description="Helical" evidence="15">
    <location>
        <begin position="83"/>
        <end position="102"/>
    </location>
</feature>
<dbReference type="GO" id="GO:0005524">
    <property type="term" value="F:ATP binding"/>
    <property type="evidence" value="ECO:0007669"/>
    <property type="project" value="UniProtKB-KW"/>
</dbReference>
<keyword evidence="5" id="KW-0109">Calcium transport</keyword>
<dbReference type="InterPro" id="IPR059000">
    <property type="entry name" value="ATPase_P-type_domA"/>
</dbReference>
<keyword evidence="5" id="KW-0813">Transport</keyword>
<feature type="transmembrane region" description="Helical" evidence="15">
    <location>
        <begin position="250"/>
        <end position="271"/>
    </location>
</feature>
<keyword evidence="17" id="KW-0378">Hydrolase</keyword>
<dbReference type="FunFam" id="3.40.50.1000:FF:000001">
    <property type="entry name" value="Phospholipid-transporting ATPase IC"/>
    <property type="match status" value="1"/>
</dbReference>
<dbReference type="InterPro" id="IPR008250">
    <property type="entry name" value="ATPase_P-typ_transduc_dom_A_sf"/>
</dbReference>
<comment type="similarity">
    <text evidence="2">Belongs to the cation transport ATPase (P-type) (TC 3.A.3) family. Type IIA subfamily.</text>
</comment>
<dbReference type="InterPro" id="IPR018303">
    <property type="entry name" value="ATPase_P-typ_P_site"/>
</dbReference>
<dbReference type="InterPro" id="IPR001757">
    <property type="entry name" value="P_typ_ATPase"/>
</dbReference>
<organism evidence="17 18">
    <name type="scientific">[Clostridium] leptum</name>
    <dbReference type="NCBI Taxonomy" id="1535"/>
    <lineage>
        <taxon>Bacteria</taxon>
        <taxon>Bacillati</taxon>
        <taxon>Bacillota</taxon>
        <taxon>Clostridia</taxon>
        <taxon>Eubacteriales</taxon>
        <taxon>Oscillospiraceae</taxon>
        <taxon>Oscillospiraceae incertae sedis</taxon>
    </lineage>
</organism>
<evidence type="ECO:0000256" key="1">
    <source>
        <dbReference type="ARBA" id="ARBA00004651"/>
    </source>
</evidence>
<feature type="transmembrane region" description="Helical" evidence="15">
    <location>
        <begin position="56"/>
        <end position="77"/>
    </location>
</feature>
<dbReference type="InterPro" id="IPR023299">
    <property type="entry name" value="ATPase_P-typ_cyto_dom_N"/>
</dbReference>
<dbReference type="Gene3D" id="3.40.50.1000">
    <property type="entry name" value="HAD superfamily/HAD-like"/>
    <property type="match status" value="1"/>
</dbReference>
<keyword evidence="7" id="KW-0479">Metal-binding</keyword>
<dbReference type="Pfam" id="PF00689">
    <property type="entry name" value="Cation_ATPase_C"/>
    <property type="match status" value="1"/>
</dbReference>
<dbReference type="SUPFAM" id="SSF81653">
    <property type="entry name" value="Calcium ATPase, transduction domain A"/>
    <property type="match status" value="1"/>
</dbReference>
<keyword evidence="13 15" id="KW-0472">Membrane</keyword>
<gene>
    <name evidence="17" type="ORF">DWY99_08805</name>
</gene>
<dbReference type="Gene3D" id="2.70.150.10">
    <property type="entry name" value="Calcium-transporting ATPase, cytoplasmic transduction domain A"/>
    <property type="match status" value="1"/>
</dbReference>
<dbReference type="Proteomes" id="UP000284751">
    <property type="component" value="Unassembled WGS sequence"/>
</dbReference>
<dbReference type="SFLD" id="SFLDF00027">
    <property type="entry name" value="p-type_atpase"/>
    <property type="match status" value="1"/>
</dbReference>
<dbReference type="PRINTS" id="PR00119">
    <property type="entry name" value="CATATPASE"/>
</dbReference>
<dbReference type="SMART" id="SM00831">
    <property type="entry name" value="Cation_ATPase_N"/>
    <property type="match status" value="1"/>
</dbReference>
<evidence type="ECO:0000256" key="10">
    <source>
        <dbReference type="ARBA" id="ARBA00022840"/>
    </source>
</evidence>
<feature type="transmembrane region" description="Helical" evidence="15">
    <location>
        <begin position="676"/>
        <end position="696"/>
    </location>
</feature>
<dbReference type="Pfam" id="PF00122">
    <property type="entry name" value="E1-E2_ATPase"/>
    <property type="match status" value="1"/>
</dbReference>
<dbReference type="CDD" id="cd02089">
    <property type="entry name" value="P-type_ATPase_Ca_prok"/>
    <property type="match status" value="1"/>
</dbReference>